<protein>
    <submittedName>
        <fullName evidence="2">M23 family metallopeptidase</fullName>
    </submittedName>
</protein>
<dbReference type="InterPro" id="IPR016047">
    <property type="entry name" value="M23ase_b-sheet_dom"/>
</dbReference>
<dbReference type="Gene3D" id="2.70.70.10">
    <property type="entry name" value="Glucose Permease (Domain IIA)"/>
    <property type="match status" value="1"/>
</dbReference>
<dbReference type="CDD" id="cd12797">
    <property type="entry name" value="M23_peptidase"/>
    <property type="match status" value="1"/>
</dbReference>
<dbReference type="Proteomes" id="UP000711391">
    <property type="component" value="Unassembled WGS sequence"/>
</dbReference>
<dbReference type="InterPro" id="IPR050570">
    <property type="entry name" value="Cell_wall_metabolism_enzyme"/>
</dbReference>
<dbReference type="PANTHER" id="PTHR21666">
    <property type="entry name" value="PEPTIDASE-RELATED"/>
    <property type="match status" value="1"/>
</dbReference>
<comment type="caution">
    <text evidence="2">The sequence shown here is derived from an EMBL/GenBank/DDBJ whole genome shotgun (WGS) entry which is preliminary data.</text>
</comment>
<reference evidence="2" key="1">
    <citation type="submission" date="2020-10" db="EMBL/GenBank/DDBJ databases">
        <title>Microbiome of the Black Sea water column analyzed by genome centric metagenomics.</title>
        <authorList>
            <person name="Cabello-Yeves P.J."/>
            <person name="Callieri C."/>
            <person name="Picazo A."/>
            <person name="Mehrshad M."/>
            <person name="Haro-Moreno J.M."/>
            <person name="Roda-Garcia J."/>
            <person name="Dzembekova N."/>
            <person name="Slabakova V."/>
            <person name="Slabakova N."/>
            <person name="Moncheva S."/>
            <person name="Rodriguez-Valera F."/>
        </authorList>
    </citation>
    <scope>NUCLEOTIDE SEQUENCE</scope>
    <source>
        <strain evidence="2">BS307-5m-G50</strain>
    </source>
</reference>
<evidence type="ECO:0000259" key="1">
    <source>
        <dbReference type="Pfam" id="PF01551"/>
    </source>
</evidence>
<accession>A0A937IH33</accession>
<dbReference type="AlphaFoldDB" id="A0A937IH33"/>
<feature type="domain" description="M23ase beta-sheet core" evidence="1">
    <location>
        <begin position="134"/>
        <end position="228"/>
    </location>
</feature>
<dbReference type="InterPro" id="IPR011055">
    <property type="entry name" value="Dup_hybrid_motif"/>
</dbReference>
<evidence type="ECO:0000313" key="2">
    <source>
        <dbReference type="EMBL" id="MBL6818627.1"/>
    </source>
</evidence>
<dbReference type="GO" id="GO:0004222">
    <property type="term" value="F:metalloendopeptidase activity"/>
    <property type="evidence" value="ECO:0007669"/>
    <property type="project" value="TreeGrafter"/>
</dbReference>
<sequence length="244" mass="27597">INVEPGELFAIKLSDCPKLTKEDELFIEHNNTEYVILPASYTTKDMRLNQYCTSVKINKKNFGESRITIQDTSKVNLNKNDSERAYKESLLIKEVLRSYSRELKPSINFINPVDGLISSRYGKQRFINDQPRSPHLALDIAAPNGTKIVAPSAGKVILIGDFFYSGNFLILDHGYGLLTSYSHMSKIHVKENEYIQQGELIGEVGATGRVTGPHLHWSVYVSGERVNPELIIQDNFLENLFNSF</sequence>
<evidence type="ECO:0000313" key="3">
    <source>
        <dbReference type="Proteomes" id="UP000711391"/>
    </source>
</evidence>
<feature type="non-terminal residue" evidence="2">
    <location>
        <position position="1"/>
    </location>
</feature>
<name>A0A937IH33_9GAMM</name>
<dbReference type="PANTHER" id="PTHR21666:SF285">
    <property type="entry name" value="M23 FAMILY METALLOPEPTIDASE"/>
    <property type="match status" value="1"/>
</dbReference>
<dbReference type="Pfam" id="PF01551">
    <property type="entry name" value="Peptidase_M23"/>
    <property type="match status" value="1"/>
</dbReference>
<organism evidence="2 3">
    <name type="scientific">SAR86 cluster bacterium</name>
    <dbReference type="NCBI Taxonomy" id="2030880"/>
    <lineage>
        <taxon>Bacteria</taxon>
        <taxon>Pseudomonadati</taxon>
        <taxon>Pseudomonadota</taxon>
        <taxon>Gammaproteobacteria</taxon>
        <taxon>SAR86 cluster</taxon>
    </lineage>
</organism>
<dbReference type="SUPFAM" id="SSF51261">
    <property type="entry name" value="Duplicated hybrid motif"/>
    <property type="match status" value="1"/>
</dbReference>
<dbReference type="EMBL" id="JADHQD010000032">
    <property type="protein sequence ID" value="MBL6818627.1"/>
    <property type="molecule type" value="Genomic_DNA"/>
</dbReference>
<proteinExistence type="predicted"/>
<gene>
    <name evidence="2" type="ORF">ISQ64_04405</name>
</gene>